<accession>A0AAE0XCB2</accession>
<evidence type="ECO:0000313" key="1">
    <source>
        <dbReference type="EMBL" id="KAK3689846.1"/>
    </source>
</evidence>
<proteinExistence type="predicted"/>
<evidence type="ECO:0000313" key="2">
    <source>
        <dbReference type="Proteomes" id="UP001270362"/>
    </source>
</evidence>
<organism evidence="1 2">
    <name type="scientific">Podospora appendiculata</name>
    <dbReference type="NCBI Taxonomy" id="314037"/>
    <lineage>
        <taxon>Eukaryota</taxon>
        <taxon>Fungi</taxon>
        <taxon>Dikarya</taxon>
        <taxon>Ascomycota</taxon>
        <taxon>Pezizomycotina</taxon>
        <taxon>Sordariomycetes</taxon>
        <taxon>Sordariomycetidae</taxon>
        <taxon>Sordariales</taxon>
        <taxon>Podosporaceae</taxon>
        <taxon>Podospora</taxon>
    </lineage>
</organism>
<keyword evidence="2" id="KW-1185">Reference proteome</keyword>
<comment type="caution">
    <text evidence="1">The sequence shown here is derived from an EMBL/GenBank/DDBJ whole genome shotgun (WGS) entry which is preliminary data.</text>
</comment>
<dbReference type="AlphaFoldDB" id="A0AAE0XCB2"/>
<reference evidence="1" key="2">
    <citation type="submission" date="2023-06" db="EMBL/GenBank/DDBJ databases">
        <authorList>
            <consortium name="Lawrence Berkeley National Laboratory"/>
            <person name="Haridas S."/>
            <person name="Hensen N."/>
            <person name="Bonometti L."/>
            <person name="Westerberg I."/>
            <person name="Brannstrom I.O."/>
            <person name="Guillou S."/>
            <person name="Cros-Aarteil S."/>
            <person name="Calhoun S."/>
            <person name="Kuo A."/>
            <person name="Mondo S."/>
            <person name="Pangilinan J."/>
            <person name="Riley R."/>
            <person name="Labutti K."/>
            <person name="Andreopoulos B."/>
            <person name="Lipzen A."/>
            <person name="Chen C."/>
            <person name="Yanf M."/>
            <person name="Daum C."/>
            <person name="Ng V."/>
            <person name="Clum A."/>
            <person name="Steindorff A."/>
            <person name="Ohm R."/>
            <person name="Martin F."/>
            <person name="Silar P."/>
            <person name="Natvig D."/>
            <person name="Lalanne C."/>
            <person name="Gautier V."/>
            <person name="Ament-Velasquez S.L."/>
            <person name="Kruys A."/>
            <person name="Hutchinson M.I."/>
            <person name="Powell A.J."/>
            <person name="Barry K."/>
            <person name="Miller A.N."/>
            <person name="Grigoriev I.V."/>
            <person name="Debuchy R."/>
            <person name="Gladieux P."/>
            <person name="Thoren M.H."/>
            <person name="Johannesson H."/>
        </authorList>
    </citation>
    <scope>NUCLEOTIDE SEQUENCE</scope>
    <source>
        <strain evidence="1">CBS 314.62</strain>
    </source>
</reference>
<dbReference type="Proteomes" id="UP001270362">
    <property type="component" value="Unassembled WGS sequence"/>
</dbReference>
<dbReference type="EMBL" id="JAULSO010000002">
    <property type="protein sequence ID" value="KAK3689846.1"/>
    <property type="molecule type" value="Genomic_DNA"/>
</dbReference>
<sequence>MWMACPSLPIRAILRRILGSCPVGSPRYPVSRSEFVSDNLTYLTCMPHCHGAPCLMPCSAMRCHARPCPVQSSPVRPFPVRCGSSPPSSSPSLPLSLSLSQSVSVGLCLSVVQQPVPSSPLASRLGNPSAPTSLPTYQVGWELTDRSRWPPGWEQVRGRQEAATPQNNEGGSKVGWCHLNTSWHRTSPSIANQRKLRRGSKVLEDGDKSNRCRDAWTGNRAAIRVDQQFSRIEIIESHQEQQREPAGLCHTSSVFVMRP</sequence>
<reference evidence="1" key="1">
    <citation type="journal article" date="2023" name="Mol. Phylogenet. Evol.">
        <title>Genome-scale phylogeny and comparative genomics of the fungal order Sordariales.</title>
        <authorList>
            <person name="Hensen N."/>
            <person name="Bonometti L."/>
            <person name="Westerberg I."/>
            <person name="Brannstrom I.O."/>
            <person name="Guillou S."/>
            <person name="Cros-Aarteil S."/>
            <person name="Calhoun S."/>
            <person name="Haridas S."/>
            <person name="Kuo A."/>
            <person name="Mondo S."/>
            <person name="Pangilinan J."/>
            <person name="Riley R."/>
            <person name="LaButti K."/>
            <person name="Andreopoulos B."/>
            <person name="Lipzen A."/>
            <person name="Chen C."/>
            <person name="Yan M."/>
            <person name="Daum C."/>
            <person name="Ng V."/>
            <person name="Clum A."/>
            <person name="Steindorff A."/>
            <person name="Ohm R.A."/>
            <person name="Martin F."/>
            <person name="Silar P."/>
            <person name="Natvig D.O."/>
            <person name="Lalanne C."/>
            <person name="Gautier V."/>
            <person name="Ament-Velasquez S.L."/>
            <person name="Kruys A."/>
            <person name="Hutchinson M.I."/>
            <person name="Powell A.J."/>
            <person name="Barry K."/>
            <person name="Miller A.N."/>
            <person name="Grigoriev I.V."/>
            <person name="Debuchy R."/>
            <person name="Gladieux P."/>
            <person name="Hiltunen Thoren M."/>
            <person name="Johannesson H."/>
        </authorList>
    </citation>
    <scope>NUCLEOTIDE SEQUENCE</scope>
    <source>
        <strain evidence="1">CBS 314.62</strain>
    </source>
</reference>
<gene>
    <name evidence="1" type="ORF">B0T22DRAFT_180695</name>
</gene>
<protein>
    <submittedName>
        <fullName evidence="1">Uncharacterized protein</fullName>
    </submittedName>
</protein>
<name>A0AAE0XCB2_9PEZI</name>